<accession>A0AB35BXM9</accession>
<keyword evidence="2 4" id="KW-0808">Transferase</keyword>
<sequence>MKVKPIISVIIPVYCVEKYIGKCIQSLLDQTYTNFEALIVDDGSPDQSIEIAKKIVGEDSRFIFLEKENGGVSSARNYGLDRATGDYIAFLDSDDYLSLDCFSQCIVKIAEDPSLDIILFGFSQVTTEGEIISQFLPNVEKYYVTQDIFLSNHSINYSVWNRLYKRDVFNGIRFIEGLLYEDKEISYKLLYNKKLYVIEEYMYFYVQASGSIMHSYNRKSIDSYLYIYAEYKNFLQSHQLYSQYQVYYEESYLRSCVFIELLHLLNYSPNFSSDVRSLEQKLDKNIFTLNKIGKYFSYRSKFFIVALMLKNSPSLLQVTWRCLKKVIPNLGRTYG</sequence>
<dbReference type="Pfam" id="PF00535">
    <property type="entry name" value="Glycos_transf_2"/>
    <property type="match status" value="1"/>
</dbReference>
<dbReference type="EMBL" id="JAGIBU010000004">
    <property type="protein sequence ID" value="MBS7824743.1"/>
    <property type="molecule type" value="Genomic_DNA"/>
</dbReference>
<comment type="caution">
    <text evidence="4">The sequence shown here is derived from an EMBL/GenBank/DDBJ whole genome shotgun (WGS) entry which is preliminary data.</text>
</comment>
<protein>
    <submittedName>
        <fullName evidence="4">Glycosyltransferase</fullName>
        <ecNumber evidence="4">2.4.-.-</ecNumber>
    </submittedName>
</protein>
<name>A0AB35BXM9_9GAMM</name>
<keyword evidence="1 4" id="KW-0328">Glycosyltransferase</keyword>
<reference evidence="4" key="1">
    <citation type="submission" date="2021-03" db="EMBL/GenBank/DDBJ databases">
        <title>Identification and antibiotic profiling of Wohlfahrtiimonas chitiniclastica, an underestimated human pathogen.</title>
        <authorList>
            <person name="Kopf A."/>
            <person name="Bunk B."/>
            <person name="Coldewey S."/>
            <person name="Gunzer F."/>
            <person name="Riedel T."/>
            <person name="Schroettner P."/>
        </authorList>
    </citation>
    <scope>NUCLEOTIDE SEQUENCE</scope>
    <source>
        <strain evidence="4">DSM 100917</strain>
    </source>
</reference>
<dbReference type="SUPFAM" id="SSF53448">
    <property type="entry name" value="Nucleotide-diphospho-sugar transferases"/>
    <property type="match status" value="1"/>
</dbReference>
<dbReference type="PANTHER" id="PTHR22916:SF51">
    <property type="entry name" value="GLYCOSYLTRANSFERASE EPSH-RELATED"/>
    <property type="match status" value="1"/>
</dbReference>
<evidence type="ECO:0000259" key="3">
    <source>
        <dbReference type="Pfam" id="PF00535"/>
    </source>
</evidence>
<evidence type="ECO:0000313" key="4">
    <source>
        <dbReference type="EMBL" id="MBS7824743.1"/>
    </source>
</evidence>
<evidence type="ECO:0000256" key="2">
    <source>
        <dbReference type="ARBA" id="ARBA00022679"/>
    </source>
</evidence>
<dbReference type="EC" id="2.4.-.-" evidence="4"/>
<dbReference type="InterPro" id="IPR029044">
    <property type="entry name" value="Nucleotide-diphossugar_trans"/>
</dbReference>
<evidence type="ECO:0000313" key="5">
    <source>
        <dbReference type="Proteomes" id="UP000680020"/>
    </source>
</evidence>
<dbReference type="InterPro" id="IPR001173">
    <property type="entry name" value="Glyco_trans_2-like"/>
</dbReference>
<feature type="domain" description="Glycosyltransferase 2-like" evidence="3">
    <location>
        <begin position="8"/>
        <end position="170"/>
    </location>
</feature>
<dbReference type="Gene3D" id="3.90.550.10">
    <property type="entry name" value="Spore Coat Polysaccharide Biosynthesis Protein SpsA, Chain A"/>
    <property type="match status" value="1"/>
</dbReference>
<dbReference type="GO" id="GO:0016758">
    <property type="term" value="F:hexosyltransferase activity"/>
    <property type="evidence" value="ECO:0007669"/>
    <property type="project" value="UniProtKB-ARBA"/>
</dbReference>
<dbReference type="Proteomes" id="UP000680020">
    <property type="component" value="Unassembled WGS sequence"/>
</dbReference>
<dbReference type="RefSeq" id="WP_213403916.1">
    <property type="nucleotide sequence ID" value="NZ_JAGIBT010000005.1"/>
</dbReference>
<proteinExistence type="predicted"/>
<dbReference type="PANTHER" id="PTHR22916">
    <property type="entry name" value="GLYCOSYLTRANSFERASE"/>
    <property type="match status" value="1"/>
</dbReference>
<organism evidence="4 5">
    <name type="scientific">Wohlfahrtiimonas chitiniclastica</name>
    <dbReference type="NCBI Taxonomy" id="400946"/>
    <lineage>
        <taxon>Bacteria</taxon>
        <taxon>Pseudomonadati</taxon>
        <taxon>Pseudomonadota</taxon>
        <taxon>Gammaproteobacteria</taxon>
        <taxon>Cardiobacteriales</taxon>
        <taxon>Ignatzschineriaceae</taxon>
        <taxon>Wohlfahrtiimonas</taxon>
    </lineage>
</organism>
<gene>
    <name evidence="4" type="ORF">J7561_05935</name>
</gene>
<dbReference type="CDD" id="cd00761">
    <property type="entry name" value="Glyco_tranf_GTA_type"/>
    <property type="match status" value="1"/>
</dbReference>
<dbReference type="AlphaFoldDB" id="A0AB35BXM9"/>
<evidence type="ECO:0000256" key="1">
    <source>
        <dbReference type="ARBA" id="ARBA00022676"/>
    </source>
</evidence>